<dbReference type="Pfam" id="PF01926">
    <property type="entry name" value="MMR_HSR1"/>
    <property type="match status" value="1"/>
</dbReference>
<evidence type="ECO:0000256" key="6">
    <source>
        <dbReference type="ARBA" id="ARBA00022842"/>
    </source>
</evidence>
<keyword evidence="3 10" id="KW-0132">Cell division</keyword>
<name>A0ABU5GU98_9BACT</name>
<dbReference type="InterPro" id="IPR027417">
    <property type="entry name" value="P-loop_NTPase"/>
</dbReference>
<dbReference type="PANTHER" id="PTHR11649">
    <property type="entry name" value="MSS1/TRME-RELATED GTP-BINDING PROTEIN"/>
    <property type="match status" value="1"/>
</dbReference>
<evidence type="ECO:0000256" key="9">
    <source>
        <dbReference type="ARBA" id="ARBA00023306"/>
    </source>
</evidence>
<proteinExistence type="inferred from homology"/>
<keyword evidence="4" id="KW-0479">Metal-binding</keyword>
<dbReference type="InterPro" id="IPR019987">
    <property type="entry name" value="GTP-bd_ribosome_bio_YsxC"/>
</dbReference>
<sequence length="212" mass="23772">MIKFIDAQFVITAVEPKGYPPGHSAEVAFVGRSNVGKSSMINALTGRRKLVRVSNTPGRTRTLNFFDVDLERDGERHRVRLADLPGYGFAKASKGERASWEKMITTYLEKRDRLEAVVSIIDAEVGPTPEDLLTLDYLQDKKRRVLVVATKIDRLTKAKRKPRLQALAQQLSLPLEAVLPFSATEKIGVEEVWETLLKTFKGVTRLGVDPVR</sequence>
<dbReference type="EMBL" id="JAXIVS010000001">
    <property type="protein sequence ID" value="MDY7224764.1"/>
    <property type="molecule type" value="Genomic_DNA"/>
</dbReference>
<organism evidence="12 13">
    <name type="scientific">Hyalangium rubrum</name>
    <dbReference type="NCBI Taxonomy" id="3103134"/>
    <lineage>
        <taxon>Bacteria</taxon>
        <taxon>Pseudomonadati</taxon>
        <taxon>Myxococcota</taxon>
        <taxon>Myxococcia</taxon>
        <taxon>Myxococcales</taxon>
        <taxon>Cystobacterineae</taxon>
        <taxon>Archangiaceae</taxon>
        <taxon>Hyalangium</taxon>
    </lineage>
</organism>
<keyword evidence="13" id="KW-1185">Reference proteome</keyword>
<reference evidence="12 13" key="1">
    <citation type="submission" date="2023-12" db="EMBL/GenBank/DDBJ databases">
        <title>the genome sequence of Hyalangium sp. s54d21.</title>
        <authorList>
            <person name="Zhang X."/>
        </authorList>
    </citation>
    <scope>NUCLEOTIDE SEQUENCE [LARGE SCALE GENOMIC DNA]</scope>
    <source>
        <strain evidence="13">s54d21</strain>
    </source>
</reference>
<dbReference type="RefSeq" id="WP_321543498.1">
    <property type="nucleotide sequence ID" value="NZ_JAXIVS010000001.1"/>
</dbReference>
<dbReference type="HAMAP" id="MF_00321">
    <property type="entry name" value="GTPase_EngB"/>
    <property type="match status" value="1"/>
</dbReference>
<dbReference type="CDD" id="cd01876">
    <property type="entry name" value="YihA_EngB"/>
    <property type="match status" value="1"/>
</dbReference>
<accession>A0ABU5GU98</accession>
<comment type="similarity">
    <text evidence="2 10">Belongs to the TRAFAC class TrmE-Era-EngA-EngB-Septin-like GTPase superfamily. EngB GTPase family.</text>
</comment>
<evidence type="ECO:0000313" key="12">
    <source>
        <dbReference type="EMBL" id="MDY7224764.1"/>
    </source>
</evidence>
<evidence type="ECO:0000259" key="11">
    <source>
        <dbReference type="PROSITE" id="PS51706"/>
    </source>
</evidence>
<dbReference type="InterPro" id="IPR030393">
    <property type="entry name" value="G_ENGB_dom"/>
</dbReference>
<dbReference type="NCBIfam" id="TIGR00231">
    <property type="entry name" value="small_GTP"/>
    <property type="match status" value="1"/>
</dbReference>
<keyword evidence="8 10" id="KW-0717">Septation</keyword>
<comment type="caution">
    <text evidence="12">The sequence shown here is derived from an EMBL/GenBank/DDBJ whole genome shotgun (WGS) entry which is preliminary data.</text>
</comment>
<evidence type="ECO:0000256" key="1">
    <source>
        <dbReference type="ARBA" id="ARBA00001946"/>
    </source>
</evidence>
<evidence type="ECO:0000256" key="4">
    <source>
        <dbReference type="ARBA" id="ARBA00022723"/>
    </source>
</evidence>
<dbReference type="PANTHER" id="PTHR11649:SF13">
    <property type="entry name" value="ENGB-TYPE G DOMAIN-CONTAINING PROTEIN"/>
    <property type="match status" value="1"/>
</dbReference>
<protein>
    <recommendedName>
        <fullName evidence="10">Probable GTP-binding protein EngB</fullName>
    </recommendedName>
</protein>
<dbReference type="InterPro" id="IPR005225">
    <property type="entry name" value="Small_GTP-bd"/>
</dbReference>
<evidence type="ECO:0000256" key="7">
    <source>
        <dbReference type="ARBA" id="ARBA00023134"/>
    </source>
</evidence>
<evidence type="ECO:0000256" key="3">
    <source>
        <dbReference type="ARBA" id="ARBA00022618"/>
    </source>
</evidence>
<comment type="cofactor">
    <cofactor evidence="1">
        <name>Mg(2+)</name>
        <dbReference type="ChEBI" id="CHEBI:18420"/>
    </cofactor>
</comment>
<evidence type="ECO:0000256" key="2">
    <source>
        <dbReference type="ARBA" id="ARBA00009638"/>
    </source>
</evidence>
<evidence type="ECO:0000256" key="10">
    <source>
        <dbReference type="HAMAP-Rule" id="MF_00321"/>
    </source>
</evidence>
<gene>
    <name evidence="12" type="primary">yihA</name>
    <name evidence="10" type="synonym">engB</name>
    <name evidence="12" type="ORF">SYV04_00150</name>
</gene>
<keyword evidence="9 10" id="KW-0131">Cell cycle</keyword>
<keyword evidence="6" id="KW-0460">Magnesium</keyword>
<dbReference type="Gene3D" id="3.40.50.300">
    <property type="entry name" value="P-loop containing nucleotide triphosphate hydrolases"/>
    <property type="match status" value="1"/>
</dbReference>
<dbReference type="Proteomes" id="UP001291309">
    <property type="component" value="Unassembled WGS sequence"/>
</dbReference>
<keyword evidence="7 10" id="KW-0342">GTP-binding</keyword>
<dbReference type="InterPro" id="IPR006073">
    <property type="entry name" value="GTP-bd"/>
</dbReference>
<dbReference type="NCBIfam" id="TIGR03598">
    <property type="entry name" value="GTPase_YsxC"/>
    <property type="match status" value="1"/>
</dbReference>
<dbReference type="SUPFAM" id="SSF52540">
    <property type="entry name" value="P-loop containing nucleoside triphosphate hydrolases"/>
    <property type="match status" value="1"/>
</dbReference>
<evidence type="ECO:0000256" key="8">
    <source>
        <dbReference type="ARBA" id="ARBA00023210"/>
    </source>
</evidence>
<evidence type="ECO:0000256" key="5">
    <source>
        <dbReference type="ARBA" id="ARBA00022741"/>
    </source>
</evidence>
<comment type="function">
    <text evidence="10">Necessary for normal cell division and for the maintenance of normal septation.</text>
</comment>
<feature type="domain" description="EngB-type G" evidence="11">
    <location>
        <begin position="23"/>
        <end position="202"/>
    </location>
</feature>
<evidence type="ECO:0000313" key="13">
    <source>
        <dbReference type="Proteomes" id="UP001291309"/>
    </source>
</evidence>
<dbReference type="PROSITE" id="PS51706">
    <property type="entry name" value="G_ENGB"/>
    <property type="match status" value="1"/>
</dbReference>
<keyword evidence="5 10" id="KW-0547">Nucleotide-binding</keyword>